<organism evidence="9 10">
    <name type="scientific">Georgenia faecalis</name>
    <dbReference type="NCBI Taxonomy" id="2483799"/>
    <lineage>
        <taxon>Bacteria</taxon>
        <taxon>Bacillati</taxon>
        <taxon>Actinomycetota</taxon>
        <taxon>Actinomycetes</taxon>
        <taxon>Micrococcales</taxon>
        <taxon>Bogoriellaceae</taxon>
        <taxon>Georgenia</taxon>
    </lineage>
</organism>
<protein>
    <submittedName>
        <fullName evidence="9">ABC transporter ATP-binding protein</fullName>
    </submittedName>
</protein>
<dbReference type="RefSeq" id="WP_122823839.1">
    <property type="nucleotide sequence ID" value="NZ_CP033325.1"/>
</dbReference>
<sequence>MSALLEVTGLRISVGSKRSRTTVVQDVELALDAGETLGVVGESGSGKSMSGLAVLDLLPPVARVDEGTAIFEGRDLFAMTKGERRRLRATLMKMVFQDPMTSLNPVMRVGAQLRESVMAQGGVSRQDASRQAVELLDRVGIPDPAARARRYPHEFSGGMRQRVMIAMAVAARPKLLIADEPTTALDVTVQSQVVELVKDLQDQFGTAVIWITHDLALLAGVADRVAVMYAGRVVESATSESIYRAPRHPYTIGLLESIPAPHFPHQSALPAIPGAPPDPRDVKAGCPFADRCSFVIAHCRTEMPPLAVSQRGDRAACWVQPQVTMPSGKDL</sequence>
<dbReference type="EMBL" id="JBHSGF010000005">
    <property type="protein sequence ID" value="MFC4555388.1"/>
    <property type="molecule type" value="Genomic_DNA"/>
</dbReference>
<comment type="similarity">
    <text evidence="2">Belongs to the ABC transporter superfamily.</text>
</comment>
<keyword evidence="3" id="KW-0813">Transport</keyword>
<comment type="subcellular location">
    <subcellularLocation>
        <location evidence="1">Cell membrane</location>
        <topology evidence="1">Peripheral membrane protein</topology>
    </subcellularLocation>
</comment>
<keyword evidence="4" id="KW-1003">Cell membrane</keyword>
<evidence type="ECO:0000256" key="3">
    <source>
        <dbReference type="ARBA" id="ARBA00022448"/>
    </source>
</evidence>
<keyword evidence="6 9" id="KW-0067">ATP-binding</keyword>
<dbReference type="InterPro" id="IPR003593">
    <property type="entry name" value="AAA+_ATPase"/>
</dbReference>
<dbReference type="Pfam" id="PF00005">
    <property type="entry name" value="ABC_tran"/>
    <property type="match status" value="1"/>
</dbReference>
<proteinExistence type="inferred from homology"/>
<keyword evidence="10" id="KW-1185">Reference proteome</keyword>
<gene>
    <name evidence="9" type="ORF">ACFO3F_09015</name>
</gene>
<keyword evidence="5" id="KW-0547">Nucleotide-binding</keyword>
<dbReference type="Proteomes" id="UP001595955">
    <property type="component" value="Unassembled WGS sequence"/>
</dbReference>
<dbReference type="NCBIfam" id="TIGR01727">
    <property type="entry name" value="oligo_HPY"/>
    <property type="match status" value="1"/>
</dbReference>
<dbReference type="PANTHER" id="PTHR43297:SF2">
    <property type="entry name" value="DIPEPTIDE TRANSPORT ATP-BINDING PROTEIN DPPD"/>
    <property type="match status" value="1"/>
</dbReference>
<keyword evidence="7" id="KW-0472">Membrane</keyword>
<dbReference type="InterPro" id="IPR003439">
    <property type="entry name" value="ABC_transporter-like_ATP-bd"/>
</dbReference>
<dbReference type="PANTHER" id="PTHR43297">
    <property type="entry name" value="OLIGOPEPTIDE TRANSPORT ATP-BINDING PROTEIN APPD"/>
    <property type="match status" value="1"/>
</dbReference>
<dbReference type="Gene3D" id="3.40.50.300">
    <property type="entry name" value="P-loop containing nucleotide triphosphate hydrolases"/>
    <property type="match status" value="1"/>
</dbReference>
<feature type="domain" description="ABC transporter" evidence="8">
    <location>
        <begin position="5"/>
        <end position="255"/>
    </location>
</feature>
<evidence type="ECO:0000256" key="5">
    <source>
        <dbReference type="ARBA" id="ARBA00022741"/>
    </source>
</evidence>
<dbReference type="PROSITE" id="PS00211">
    <property type="entry name" value="ABC_TRANSPORTER_1"/>
    <property type="match status" value="1"/>
</dbReference>
<dbReference type="CDD" id="cd03257">
    <property type="entry name" value="ABC_NikE_OppD_transporters"/>
    <property type="match status" value="1"/>
</dbReference>
<dbReference type="GO" id="GO:0005524">
    <property type="term" value="F:ATP binding"/>
    <property type="evidence" value="ECO:0007669"/>
    <property type="project" value="UniProtKB-KW"/>
</dbReference>
<dbReference type="SMART" id="SM00382">
    <property type="entry name" value="AAA"/>
    <property type="match status" value="1"/>
</dbReference>
<evidence type="ECO:0000256" key="1">
    <source>
        <dbReference type="ARBA" id="ARBA00004202"/>
    </source>
</evidence>
<accession>A0ABV9DBY1</accession>
<evidence type="ECO:0000256" key="4">
    <source>
        <dbReference type="ARBA" id="ARBA00022475"/>
    </source>
</evidence>
<name>A0ABV9DBY1_9MICO</name>
<evidence type="ECO:0000256" key="6">
    <source>
        <dbReference type="ARBA" id="ARBA00022840"/>
    </source>
</evidence>
<comment type="caution">
    <text evidence="9">The sequence shown here is derived from an EMBL/GenBank/DDBJ whole genome shotgun (WGS) entry which is preliminary data.</text>
</comment>
<dbReference type="InterPro" id="IPR050388">
    <property type="entry name" value="ABC_Ni/Peptide_Import"/>
</dbReference>
<dbReference type="PROSITE" id="PS50893">
    <property type="entry name" value="ABC_TRANSPORTER_2"/>
    <property type="match status" value="1"/>
</dbReference>
<evidence type="ECO:0000313" key="10">
    <source>
        <dbReference type="Proteomes" id="UP001595955"/>
    </source>
</evidence>
<dbReference type="InterPro" id="IPR013563">
    <property type="entry name" value="Oligopep_ABC_C"/>
</dbReference>
<evidence type="ECO:0000259" key="8">
    <source>
        <dbReference type="PROSITE" id="PS50893"/>
    </source>
</evidence>
<evidence type="ECO:0000256" key="7">
    <source>
        <dbReference type="ARBA" id="ARBA00023136"/>
    </source>
</evidence>
<dbReference type="SUPFAM" id="SSF52540">
    <property type="entry name" value="P-loop containing nucleoside triphosphate hydrolases"/>
    <property type="match status" value="1"/>
</dbReference>
<dbReference type="InterPro" id="IPR017871">
    <property type="entry name" value="ABC_transporter-like_CS"/>
</dbReference>
<reference evidence="10" key="1">
    <citation type="journal article" date="2019" name="Int. J. Syst. Evol. Microbiol.">
        <title>The Global Catalogue of Microorganisms (GCM) 10K type strain sequencing project: providing services to taxonomists for standard genome sequencing and annotation.</title>
        <authorList>
            <consortium name="The Broad Institute Genomics Platform"/>
            <consortium name="The Broad Institute Genome Sequencing Center for Infectious Disease"/>
            <person name="Wu L."/>
            <person name="Ma J."/>
        </authorList>
    </citation>
    <scope>NUCLEOTIDE SEQUENCE [LARGE SCALE GENOMIC DNA]</scope>
    <source>
        <strain evidence="10">JCM 3369</strain>
    </source>
</reference>
<dbReference type="Pfam" id="PF08352">
    <property type="entry name" value="oligo_HPY"/>
    <property type="match status" value="1"/>
</dbReference>
<evidence type="ECO:0000313" key="9">
    <source>
        <dbReference type="EMBL" id="MFC4555388.1"/>
    </source>
</evidence>
<dbReference type="InterPro" id="IPR027417">
    <property type="entry name" value="P-loop_NTPase"/>
</dbReference>
<evidence type="ECO:0000256" key="2">
    <source>
        <dbReference type="ARBA" id="ARBA00005417"/>
    </source>
</evidence>